<evidence type="ECO:0000256" key="2">
    <source>
        <dbReference type="ARBA" id="ARBA00008488"/>
    </source>
</evidence>
<feature type="transmembrane region" description="Helical" evidence="8">
    <location>
        <begin position="129"/>
        <end position="149"/>
    </location>
</feature>
<proteinExistence type="inferred from homology"/>
<dbReference type="RefSeq" id="WP_066653605.1">
    <property type="nucleotide sequence ID" value="NZ_CBCSCL010000023.1"/>
</dbReference>
<keyword evidence="10" id="KW-1185">Reference proteome</keyword>
<dbReference type="PANTHER" id="PTHR20855">
    <property type="entry name" value="ADIPOR/PROGESTIN RECEPTOR-RELATED"/>
    <property type="match status" value="1"/>
</dbReference>
<dbReference type="STRING" id="463014.BAU07_02405"/>
<feature type="transmembrane region" description="Helical" evidence="8">
    <location>
        <begin position="155"/>
        <end position="172"/>
    </location>
</feature>
<feature type="binding site" evidence="7">
    <location>
        <position position="61"/>
    </location>
    <ligand>
        <name>Zn(2+)</name>
        <dbReference type="ChEBI" id="CHEBI:29105"/>
    </ligand>
</feature>
<dbReference type="KEGG" id="bfz:BAU07_02405"/>
<keyword evidence="4 8" id="KW-0812">Transmembrane</keyword>
<feature type="transmembrane region" description="Helical" evidence="8">
    <location>
        <begin position="39"/>
        <end position="62"/>
    </location>
</feature>
<keyword evidence="7" id="KW-0479">Metal-binding</keyword>
<evidence type="ECO:0000313" key="9">
    <source>
        <dbReference type="EMBL" id="ANN76124.1"/>
    </source>
</evidence>
<evidence type="ECO:0000256" key="7">
    <source>
        <dbReference type="PIRSR" id="PIRSR604254-1"/>
    </source>
</evidence>
<feature type="binding site" evidence="7">
    <location>
        <position position="186"/>
    </location>
    <ligand>
        <name>Zn(2+)</name>
        <dbReference type="ChEBI" id="CHEBI:29105"/>
    </ligand>
</feature>
<protein>
    <submittedName>
        <fullName evidence="9">Hemolysin D</fullName>
    </submittedName>
</protein>
<dbReference type="InterPro" id="IPR004254">
    <property type="entry name" value="AdipoR/HlyIII-related"/>
</dbReference>
<feature type="transmembrane region" description="Helical" evidence="8">
    <location>
        <begin position="98"/>
        <end position="117"/>
    </location>
</feature>
<feature type="transmembrane region" description="Helical" evidence="8">
    <location>
        <begin position="184"/>
        <end position="204"/>
    </location>
</feature>
<keyword evidence="3" id="KW-1003">Cell membrane</keyword>
<dbReference type="GO" id="GO:0005886">
    <property type="term" value="C:plasma membrane"/>
    <property type="evidence" value="ECO:0007669"/>
    <property type="project" value="UniProtKB-SubCell"/>
</dbReference>
<name>A0A193GA27_9BORD</name>
<evidence type="ECO:0000256" key="3">
    <source>
        <dbReference type="ARBA" id="ARBA00022475"/>
    </source>
</evidence>
<dbReference type="Pfam" id="PF03006">
    <property type="entry name" value="HlyIII"/>
    <property type="match status" value="1"/>
</dbReference>
<comment type="similarity">
    <text evidence="2">Belongs to the UPF0073 (Hly-III) family.</text>
</comment>
<evidence type="ECO:0000313" key="10">
    <source>
        <dbReference type="Proteomes" id="UP000091926"/>
    </source>
</evidence>
<sequence length="210" mass="22179">MYEGERFNGMTHLAGLALAIAASAALIHQAAAMNVEVRQVIGCAVFAVSMIAVYASSALYHCTRGPLKALWAKTDHCAIYLLIAGTYTPLALGPIRPGWGAAMGAVIWLLAGVGIARELRAAPGAAPSLPLYLIMGWLGVIFAAPAAGAMSAHCLGWLVAGALLYTVGTLFYMNDRRWRHAHGIWHLFVIGGSACHFVTVFGLLRNPPVA</sequence>
<dbReference type="EMBL" id="CP016172">
    <property type="protein sequence ID" value="ANN76124.1"/>
    <property type="molecule type" value="Genomic_DNA"/>
</dbReference>
<dbReference type="OrthoDB" id="9813689at2"/>
<evidence type="ECO:0000256" key="4">
    <source>
        <dbReference type="ARBA" id="ARBA00022692"/>
    </source>
</evidence>
<keyword evidence="7" id="KW-0862">Zinc</keyword>
<gene>
    <name evidence="9" type="ORF">BAU07_02405</name>
</gene>
<dbReference type="GO" id="GO:0140911">
    <property type="term" value="F:pore-forming activity"/>
    <property type="evidence" value="ECO:0007669"/>
    <property type="project" value="InterPro"/>
</dbReference>
<dbReference type="Proteomes" id="UP000091926">
    <property type="component" value="Chromosome"/>
</dbReference>
<organism evidence="9 10">
    <name type="scientific">Bordetella flabilis</name>
    <dbReference type="NCBI Taxonomy" id="463014"/>
    <lineage>
        <taxon>Bacteria</taxon>
        <taxon>Pseudomonadati</taxon>
        <taxon>Pseudomonadota</taxon>
        <taxon>Betaproteobacteria</taxon>
        <taxon>Burkholderiales</taxon>
        <taxon>Alcaligenaceae</taxon>
        <taxon>Bordetella</taxon>
    </lineage>
</organism>
<evidence type="ECO:0000256" key="1">
    <source>
        <dbReference type="ARBA" id="ARBA00004651"/>
    </source>
</evidence>
<evidence type="ECO:0000256" key="6">
    <source>
        <dbReference type="ARBA" id="ARBA00023136"/>
    </source>
</evidence>
<dbReference type="InterPro" id="IPR005744">
    <property type="entry name" value="Hy-lIII"/>
</dbReference>
<feature type="transmembrane region" description="Helical" evidence="8">
    <location>
        <begin position="74"/>
        <end position="92"/>
    </location>
</feature>
<evidence type="ECO:0000256" key="5">
    <source>
        <dbReference type="ARBA" id="ARBA00022989"/>
    </source>
</evidence>
<dbReference type="AlphaFoldDB" id="A0A193GA27"/>
<feature type="binding site" evidence="7">
    <location>
        <position position="182"/>
    </location>
    <ligand>
        <name>Zn(2+)</name>
        <dbReference type="ChEBI" id="CHEBI:29105"/>
    </ligand>
</feature>
<dbReference type="NCBIfam" id="TIGR01065">
    <property type="entry name" value="hlyIII"/>
    <property type="match status" value="1"/>
</dbReference>
<accession>A0A193GA27</accession>
<keyword evidence="5 8" id="KW-1133">Transmembrane helix</keyword>
<dbReference type="GO" id="GO:0046872">
    <property type="term" value="F:metal ion binding"/>
    <property type="evidence" value="ECO:0007669"/>
    <property type="project" value="UniProtKB-KW"/>
</dbReference>
<comment type="subcellular location">
    <subcellularLocation>
        <location evidence="1">Cell membrane</location>
        <topology evidence="1">Multi-pass membrane protein</topology>
    </subcellularLocation>
</comment>
<keyword evidence="6 8" id="KW-0472">Membrane</keyword>
<evidence type="ECO:0000256" key="8">
    <source>
        <dbReference type="SAM" id="Phobius"/>
    </source>
</evidence>
<dbReference type="PANTHER" id="PTHR20855:SF3">
    <property type="entry name" value="LD03007P"/>
    <property type="match status" value="1"/>
</dbReference>
<reference evidence="9 10" key="1">
    <citation type="submission" date="2016-06" db="EMBL/GenBank/DDBJ databases">
        <title>Complete genome sequences of Bordetella bronchialis and Bordetella flabilis.</title>
        <authorList>
            <person name="LiPuma J.J."/>
            <person name="Spilker T."/>
        </authorList>
    </citation>
    <scope>NUCLEOTIDE SEQUENCE [LARGE SCALE GENOMIC DNA]</scope>
    <source>
        <strain evidence="9 10">AU10664</strain>
    </source>
</reference>